<dbReference type="AlphaFoldDB" id="A0A7G8BGA7"/>
<reference evidence="1 2" key="1">
    <citation type="submission" date="2020-08" db="EMBL/GenBank/DDBJ databases">
        <title>Edaphobacter telluris sp. nov. and Acidobacterium dinghuensis sp. nov., two acidobacteria isolated from forest soil.</title>
        <authorList>
            <person name="Fu J."/>
            <person name="Qiu L."/>
        </authorList>
    </citation>
    <scope>NUCLEOTIDE SEQUENCE [LARGE SCALE GENOMIC DNA]</scope>
    <source>
        <strain evidence="1">4Y35</strain>
    </source>
</reference>
<evidence type="ECO:0000313" key="2">
    <source>
        <dbReference type="Proteomes" id="UP000515312"/>
    </source>
</evidence>
<dbReference type="Proteomes" id="UP000515312">
    <property type="component" value="Chromosome"/>
</dbReference>
<keyword evidence="2" id="KW-1185">Reference proteome</keyword>
<dbReference type="KEGG" id="adin:H7849_21290"/>
<name>A0A7G8BGA7_9BACT</name>
<accession>A0A7G8BGA7</accession>
<protein>
    <submittedName>
        <fullName evidence="1">Uncharacterized protein</fullName>
    </submittedName>
</protein>
<organism evidence="1 2">
    <name type="scientific">Alloacidobacterium dinghuense</name>
    <dbReference type="NCBI Taxonomy" id="2763107"/>
    <lineage>
        <taxon>Bacteria</taxon>
        <taxon>Pseudomonadati</taxon>
        <taxon>Acidobacteriota</taxon>
        <taxon>Terriglobia</taxon>
        <taxon>Terriglobales</taxon>
        <taxon>Acidobacteriaceae</taxon>
        <taxon>Alloacidobacterium</taxon>
    </lineage>
</organism>
<dbReference type="EMBL" id="CP060394">
    <property type="protein sequence ID" value="QNI31577.1"/>
    <property type="molecule type" value="Genomic_DNA"/>
</dbReference>
<proteinExistence type="predicted"/>
<dbReference type="RefSeq" id="WP_186742336.1">
    <property type="nucleotide sequence ID" value="NZ_CP060394.1"/>
</dbReference>
<evidence type="ECO:0000313" key="1">
    <source>
        <dbReference type="EMBL" id="QNI31577.1"/>
    </source>
</evidence>
<gene>
    <name evidence="1" type="ORF">H7849_21290</name>
</gene>
<sequence length="516" mass="53858">MLKTFTLVCLFCYSCMVGQVSNSLKTRDNIVAVDTEPGTTADSKISACLAALPNGGVCDARGLAATTQLITSTVVIAGTAHVITLLCDPSTVFIPNSTITNLFNVGQHARVTGCTISLPPGYTGDVFTFNSAQATIYGWFDTEVDHIHITGASGATTGTGFLLSSSGPNQVVSFLRLHDIQVAEVGAAIQLAAIGSGAYVNGNSFANFITVNCPIVVDFNPGGGEVKPTIQGNLFINFIVEGSNRPGYTYWRYNGAGNIWSNISEGTIGWDLPAGPDITNNTGLGNVAGNEIEGFVGQSGTGWTPNYNNVYKSSDFGGHVPGLVSNVLFWGRSANSSLQGGMLSNVPPSTLTTFPYPANGYNIDPATGNTQIYCDSAQDSAIQIFDKNKNVIRSSVGCGNGIWTSNGENVNGNTASRTLNLSGTSTVSSFRFVSTGIIFPSSVAANSCSDQSFTDKHLADLKMADNLGSISPPSTLGNLSVSGFVSKDGMLTLHFCNSSPLAAAPPSGIYKFFAVH</sequence>